<dbReference type="Proteomes" id="UP000078335">
    <property type="component" value="Unassembled WGS sequence"/>
</dbReference>
<evidence type="ECO:0008006" key="3">
    <source>
        <dbReference type="Google" id="ProtNLM"/>
    </source>
</evidence>
<organism evidence="1 2">
    <name type="scientific">Curtobacterium oceanosedimentum</name>
    <dbReference type="NCBI Taxonomy" id="465820"/>
    <lineage>
        <taxon>Bacteria</taxon>
        <taxon>Bacillati</taxon>
        <taxon>Actinomycetota</taxon>
        <taxon>Actinomycetes</taxon>
        <taxon>Micrococcales</taxon>
        <taxon>Microbacteriaceae</taxon>
        <taxon>Curtobacterium</taxon>
    </lineage>
</organism>
<proteinExistence type="predicted"/>
<sequence length="159" mass="17618">MTFEPSQKRHTTQHIGAAGELLVQYQLLKLGIDSARLTTDAGIDLVVYAPATGAATTMQVKTVERSTPAGGRGRLAIGWNFPHDTPAQLLAFTSLEADRVWLFTTVEARQVAQQHTAGGVRRLYWYTDHSTPQREGVPLLQGDMERYLLSERAPRLFPS</sequence>
<comment type="caution">
    <text evidence="1">The sequence shown here is derived from an EMBL/GenBank/DDBJ whole genome shotgun (WGS) entry which is preliminary data.</text>
</comment>
<dbReference type="InterPro" id="IPR011856">
    <property type="entry name" value="tRNA_endonuc-like_dom_sf"/>
</dbReference>
<evidence type="ECO:0000313" key="1">
    <source>
        <dbReference type="EMBL" id="KTR40382.1"/>
    </source>
</evidence>
<gene>
    <name evidence="1" type="ORF">NS263_07925</name>
</gene>
<protein>
    <recommendedName>
        <fullName evidence="3">DUF4365 domain-containing protein</fullName>
    </recommendedName>
</protein>
<accession>A0ABR5S9T6</accession>
<name>A0ABR5S9T6_9MICO</name>
<keyword evidence="2" id="KW-1185">Reference proteome</keyword>
<dbReference type="EMBL" id="LDRB01000032">
    <property type="protein sequence ID" value="KTR40382.1"/>
    <property type="molecule type" value="Genomic_DNA"/>
</dbReference>
<reference evidence="1 2" key="1">
    <citation type="journal article" date="2016" name="Front. Microbiol.">
        <title>Genomic Resource of Rice Seed Associated Bacteria.</title>
        <authorList>
            <person name="Midha S."/>
            <person name="Bansal K."/>
            <person name="Sharma S."/>
            <person name="Kumar N."/>
            <person name="Patil P.P."/>
            <person name="Chaudhry V."/>
            <person name="Patil P.B."/>
        </authorList>
    </citation>
    <scope>NUCLEOTIDE SEQUENCE [LARGE SCALE GENOMIC DNA]</scope>
    <source>
        <strain evidence="1 2">NS263</strain>
    </source>
</reference>
<dbReference type="RefSeq" id="WP_058728736.1">
    <property type="nucleotide sequence ID" value="NZ_LDRB01000032.1"/>
</dbReference>
<dbReference type="Gene3D" id="3.40.1350.10">
    <property type="match status" value="1"/>
</dbReference>
<evidence type="ECO:0000313" key="2">
    <source>
        <dbReference type="Proteomes" id="UP000078335"/>
    </source>
</evidence>